<name>A0A6H5HF87_9HEMI</name>
<sequence>MFADDTAILCEADSWTTGWPTTFFKATQRKRSFAIEMRGNGLADDTFELMLASLLRHYRALIVLGDFNIHFEVASAEVARFDNLLSSYGLRLTIEEPTRLTACLDNIITNVPGDMFRSSIGDTHFSDHRALECTVVVDVGKPKDELRLVRRTSEANYASLQYVLGYTSWLDVYSLPDINDKFDLFLHILRSSVDQCLPWTFKKFGTQHRGSTWFSPELKEMRNELNKIYEELHIAAESSACRERLRAKRKLYKKALKDAKVASNDEFIIGSDNMARAAWRVIRCETGGKTLKTGTSTEIALDPDELNDFFVAQPEVLLNALPAPDYDPEYFLRNLPRPRTKFSFRPATVEEVFKIIMSMKRSKCMDAYGFNAEILAASAQFISEPLTSLINGCLELGVFPDILKISKVIPVHKKGPTNRAENFRPIALIPLLAKVFEKILLARLWDFIDDSGILAEEQYGFRCGRTTQQAAAALVRGCFGGLEEKKKVGAWFLDLSKAFDCLSPVILVEKLRHYGFEERAASLVSSYLDGWKQFVDVSGRCSSLRSIRTGVRQGSNLGPVLYLLYVNDLPHMLRRYPVKSFLFADDTAFMIAAPDLVELQESADFVGRLIAGWCCSNRLTLNQQKTQELILDLRGCSAAVVEYLGLVIDSRLSWRPHCERVAGRLASVICMLRRASASVSSSVLRTLYFGCFQSLLHYGVLLWGNAVDSYRLLGMQKRAVRVVAGVGRHDSCRPLFRRLGILTLPGVFVLELLLTIHRTAGEFPRSGLLHEHGTRGRDFLRPDRCRLAASQRLNMDFLGSSLYNGLPGAFKALSHDKLKHRLKNILVSNPIYSVDEFCELNLKAMQC</sequence>
<organism evidence="3 4">
    <name type="scientific">Nesidiocoris tenuis</name>
    <dbReference type="NCBI Taxonomy" id="355587"/>
    <lineage>
        <taxon>Eukaryota</taxon>
        <taxon>Metazoa</taxon>
        <taxon>Ecdysozoa</taxon>
        <taxon>Arthropoda</taxon>
        <taxon>Hexapoda</taxon>
        <taxon>Insecta</taxon>
        <taxon>Pterygota</taxon>
        <taxon>Neoptera</taxon>
        <taxon>Paraneoptera</taxon>
        <taxon>Hemiptera</taxon>
        <taxon>Heteroptera</taxon>
        <taxon>Panheteroptera</taxon>
        <taxon>Cimicomorpha</taxon>
        <taxon>Miridae</taxon>
        <taxon>Dicyphina</taxon>
        <taxon>Nesidiocoris</taxon>
    </lineage>
</organism>
<dbReference type="Proteomes" id="UP000479000">
    <property type="component" value="Unassembled WGS sequence"/>
</dbReference>
<dbReference type="SUPFAM" id="SSF56219">
    <property type="entry name" value="DNase I-like"/>
    <property type="match status" value="1"/>
</dbReference>
<dbReference type="InterPro" id="IPR036691">
    <property type="entry name" value="Endo/exonu/phosph_ase_sf"/>
</dbReference>
<dbReference type="AlphaFoldDB" id="A0A6H5HF87"/>
<dbReference type="OrthoDB" id="6630711at2759"/>
<dbReference type="Pfam" id="PF00078">
    <property type="entry name" value="RVT_1"/>
    <property type="match status" value="1"/>
</dbReference>
<feature type="coiled-coil region" evidence="1">
    <location>
        <begin position="218"/>
        <end position="262"/>
    </location>
</feature>
<dbReference type="EMBL" id="CADCXU010030594">
    <property type="protein sequence ID" value="CAB0016736.1"/>
    <property type="molecule type" value="Genomic_DNA"/>
</dbReference>
<dbReference type="SUPFAM" id="SSF56672">
    <property type="entry name" value="DNA/RNA polymerases"/>
    <property type="match status" value="1"/>
</dbReference>
<proteinExistence type="predicted"/>
<dbReference type="InterPro" id="IPR043502">
    <property type="entry name" value="DNA/RNA_pol_sf"/>
</dbReference>
<gene>
    <name evidence="3" type="ORF">NTEN_LOCUS20871</name>
</gene>
<evidence type="ECO:0000313" key="3">
    <source>
        <dbReference type="EMBL" id="CAB0016736.1"/>
    </source>
</evidence>
<dbReference type="InterPro" id="IPR000477">
    <property type="entry name" value="RT_dom"/>
</dbReference>
<keyword evidence="1" id="KW-0175">Coiled coil</keyword>
<evidence type="ECO:0000313" key="4">
    <source>
        <dbReference type="Proteomes" id="UP000479000"/>
    </source>
</evidence>
<dbReference type="PANTHER" id="PTHR33332">
    <property type="entry name" value="REVERSE TRANSCRIPTASE DOMAIN-CONTAINING PROTEIN"/>
    <property type="match status" value="1"/>
</dbReference>
<evidence type="ECO:0000259" key="2">
    <source>
        <dbReference type="PROSITE" id="PS50878"/>
    </source>
</evidence>
<dbReference type="PROSITE" id="PS50878">
    <property type="entry name" value="RT_POL"/>
    <property type="match status" value="1"/>
</dbReference>
<keyword evidence="4" id="KW-1185">Reference proteome</keyword>
<reference evidence="3 4" key="1">
    <citation type="submission" date="2020-02" db="EMBL/GenBank/DDBJ databases">
        <authorList>
            <person name="Ferguson B K."/>
        </authorList>
    </citation>
    <scope>NUCLEOTIDE SEQUENCE [LARGE SCALE GENOMIC DNA]</scope>
</reference>
<accession>A0A6H5HF87</accession>
<evidence type="ECO:0000256" key="1">
    <source>
        <dbReference type="SAM" id="Coils"/>
    </source>
</evidence>
<feature type="domain" description="Reverse transcriptase" evidence="2">
    <location>
        <begin position="392"/>
        <end position="648"/>
    </location>
</feature>
<dbReference type="GO" id="GO:0071897">
    <property type="term" value="P:DNA biosynthetic process"/>
    <property type="evidence" value="ECO:0007669"/>
    <property type="project" value="UniProtKB-ARBA"/>
</dbReference>
<protein>
    <recommendedName>
        <fullName evidence="2">Reverse transcriptase domain-containing protein</fullName>
    </recommendedName>
</protein>
<dbReference type="CDD" id="cd01650">
    <property type="entry name" value="RT_nLTR_like"/>
    <property type="match status" value="1"/>
</dbReference>